<proteinExistence type="predicted"/>
<gene>
    <name evidence="1" type="ORF">PACLA_8A071117</name>
</gene>
<keyword evidence="2" id="KW-1185">Reference proteome</keyword>
<comment type="caution">
    <text evidence="1">The sequence shown here is derived from an EMBL/GenBank/DDBJ whole genome shotgun (WGS) entry which is preliminary data.</text>
</comment>
<accession>A0A7D9LDJ2</accession>
<dbReference type="AlphaFoldDB" id="A0A7D9LDJ2"/>
<dbReference type="EMBL" id="CACRXK020018539">
    <property type="protein sequence ID" value="CAB4032605.1"/>
    <property type="molecule type" value="Genomic_DNA"/>
</dbReference>
<organism evidence="1 2">
    <name type="scientific">Paramuricea clavata</name>
    <name type="common">Red gorgonian</name>
    <name type="synonym">Violescent sea-whip</name>
    <dbReference type="NCBI Taxonomy" id="317549"/>
    <lineage>
        <taxon>Eukaryota</taxon>
        <taxon>Metazoa</taxon>
        <taxon>Cnidaria</taxon>
        <taxon>Anthozoa</taxon>
        <taxon>Octocorallia</taxon>
        <taxon>Malacalcyonacea</taxon>
        <taxon>Plexauridae</taxon>
        <taxon>Paramuricea</taxon>
    </lineage>
</organism>
<sequence>MLAVVESITGPQREVVSIYNDVFDTPPSRPQYFIEVYRCVKVDFGECTSSGPSGYPVPENIEKIEIVVPHITNCKDQNSTYKTKFYKYVVYNHTSCKCGTIKFRHSTLYQTITNNEVEARKLNKLKTELNKAAYLGWKTTRSWNALKQSRTGEDLSQIRYCSASLPEHDCPKRPEKFSVALKNNTSTDQITLINNKVTFVNLTSDISCKANDGKNAEPQLCPNPTTQNSSNPITQNIMPRHGKLLRSSEDGNPRDKKSNHEILVSIASGKAILVAFLLALLLFTILIMDLTLCRRRKGILYALLGCKSDDGDNFCRRCSERNRKEITV</sequence>
<name>A0A7D9LDJ2_PARCT</name>
<reference evidence="1" key="1">
    <citation type="submission" date="2020-04" db="EMBL/GenBank/DDBJ databases">
        <authorList>
            <person name="Alioto T."/>
            <person name="Alioto T."/>
            <person name="Gomez Garrido J."/>
        </authorList>
    </citation>
    <scope>NUCLEOTIDE SEQUENCE</scope>
    <source>
        <strain evidence="1">A484AB</strain>
    </source>
</reference>
<dbReference type="Proteomes" id="UP001152795">
    <property type="component" value="Unassembled WGS sequence"/>
</dbReference>
<evidence type="ECO:0000313" key="2">
    <source>
        <dbReference type="Proteomes" id="UP001152795"/>
    </source>
</evidence>
<protein>
    <submittedName>
        <fullName evidence="1">Uncharacterized protein</fullName>
    </submittedName>
</protein>
<evidence type="ECO:0000313" key="1">
    <source>
        <dbReference type="EMBL" id="CAB4032605.1"/>
    </source>
</evidence>